<proteinExistence type="predicted"/>
<protein>
    <submittedName>
        <fullName evidence="2">Uncharacterized protein</fullName>
    </submittedName>
</protein>
<evidence type="ECO:0000256" key="1">
    <source>
        <dbReference type="SAM" id="MobiDB-lite"/>
    </source>
</evidence>
<sequence length="187" mass="21879">MVHAKNINFQIAVRHAVLVNPVSHYTLLDDDFHKTYNELLEKSGMTNEQNINELIRIRNTITDQNRINNPTIDDLIIKDYMTSKFIKITIDKLNKLLPRDKTYRFLYFHGNALAEHEGKIEDMDDSDIEIDQINHAIKGFKIIVSGVKIDVHDIISIYQLKSKGIQRGASKRKTTRRKNQKRKTHRK</sequence>
<name>A0A6C0DE22_9ZZZZ</name>
<accession>A0A6C0DE22</accession>
<feature type="compositionally biased region" description="Basic residues" evidence="1">
    <location>
        <begin position="169"/>
        <end position="187"/>
    </location>
</feature>
<dbReference type="EMBL" id="MN739588">
    <property type="protein sequence ID" value="QHT14703.1"/>
    <property type="molecule type" value="Genomic_DNA"/>
</dbReference>
<feature type="region of interest" description="Disordered" evidence="1">
    <location>
        <begin position="166"/>
        <end position="187"/>
    </location>
</feature>
<evidence type="ECO:0000313" key="2">
    <source>
        <dbReference type="EMBL" id="QHT14703.1"/>
    </source>
</evidence>
<dbReference type="AlphaFoldDB" id="A0A6C0DE22"/>
<organism evidence="2">
    <name type="scientific">viral metagenome</name>
    <dbReference type="NCBI Taxonomy" id="1070528"/>
    <lineage>
        <taxon>unclassified sequences</taxon>
        <taxon>metagenomes</taxon>
        <taxon>organismal metagenomes</taxon>
    </lineage>
</organism>
<reference evidence="2" key="1">
    <citation type="journal article" date="2020" name="Nature">
        <title>Giant virus diversity and host interactions through global metagenomics.</title>
        <authorList>
            <person name="Schulz F."/>
            <person name="Roux S."/>
            <person name="Paez-Espino D."/>
            <person name="Jungbluth S."/>
            <person name="Walsh D.A."/>
            <person name="Denef V.J."/>
            <person name="McMahon K.D."/>
            <person name="Konstantinidis K.T."/>
            <person name="Eloe-Fadrosh E.A."/>
            <person name="Kyrpides N.C."/>
            <person name="Woyke T."/>
        </authorList>
    </citation>
    <scope>NUCLEOTIDE SEQUENCE</scope>
    <source>
        <strain evidence="2">GVMAG-M-3300023174-141</strain>
    </source>
</reference>